<organism evidence="2 3">
    <name type="scientific">Flaviaesturariibacter aridisoli</name>
    <dbReference type="NCBI Taxonomy" id="2545761"/>
    <lineage>
        <taxon>Bacteria</taxon>
        <taxon>Pseudomonadati</taxon>
        <taxon>Bacteroidota</taxon>
        <taxon>Chitinophagia</taxon>
        <taxon>Chitinophagales</taxon>
        <taxon>Chitinophagaceae</taxon>
        <taxon>Flaviaestuariibacter</taxon>
    </lineage>
</organism>
<dbReference type="EMBL" id="SKFH01000004">
    <property type="protein sequence ID" value="TCZ73829.1"/>
    <property type="molecule type" value="Genomic_DNA"/>
</dbReference>
<protein>
    <submittedName>
        <fullName evidence="2">DUF3987 domain-containing protein</fullName>
    </submittedName>
</protein>
<feature type="domain" description="BT4734-like N-terminal" evidence="1">
    <location>
        <begin position="53"/>
        <end position="170"/>
    </location>
</feature>
<reference evidence="2 3" key="1">
    <citation type="submission" date="2019-03" db="EMBL/GenBank/DDBJ databases">
        <authorList>
            <person name="Kim M.K.M."/>
        </authorList>
    </citation>
    <scope>NUCLEOTIDE SEQUENCE [LARGE SCALE GENOMIC DNA]</scope>
    <source>
        <strain evidence="2 3">17J68-15</strain>
    </source>
</reference>
<dbReference type="OrthoDB" id="1522635at2"/>
<accession>A0A4R4E349</accession>
<dbReference type="Proteomes" id="UP000295164">
    <property type="component" value="Unassembled WGS sequence"/>
</dbReference>
<dbReference type="AlphaFoldDB" id="A0A4R4E349"/>
<comment type="caution">
    <text evidence="2">The sequence shown here is derived from an EMBL/GenBank/DDBJ whole genome shotgun (WGS) entry which is preliminary data.</text>
</comment>
<proteinExistence type="predicted"/>
<dbReference type="InterPro" id="IPR014907">
    <property type="entry name" value="BT4734-like_N"/>
</dbReference>
<gene>
    <name evidence="2" type="ORF">E0486_03875</name>
</gene>
<dbReference type="InterPro" id="IPR025048">
    <property type="entry name" value="DUF3987"/>
</dbReference>
<name>A0A4R4E349_9BACT</name>
<dbReference type="Pfam" id="PF08800">
    <property type="entry name" value="BT4734-like_N"/>
    <property type="match status" value="1"/>
</dbReference>
<sequence>MILFSLVKNLVETEGEVSINELVRLVREGTVYEHIKKLRELIALGNKEDASTLKKKLPAFIPSGVFKEYRKKENLHSYSQIVVLDFDHVEDVTEALVYLQSIPFTLFSFKSPSGQGIKVLVKTNGEKESHENSFRQVAIHYEKATALSVDPSGKDIARLCFLSHDPDAYYNPNAETFCFDNLPSTGEGERYEVNSGEEPSAFETLIDACAAYLDQREQYQVGNRNNYIFKLACLCNKFGIEQREVERYIPTQFDLDEGETFKAIESAYINADEFDSMPSFFKLSVLDGQFSLRATPFLRDEVYQDLPQILKRATEVITNSRERDMLFLSSLGVFSGCLINFWGNYDGKTVYPNLYVFIIAPPASGKGILVQSKALGQEYHNRLVEEGRKAMAEYEEQLMEYRANKGIDGIEKMDLPIEPKQMIFYIPGNSSSAAFIERMVQSQERVMLFETEADTISSSLKQDWGSYSEIMRGGFHHEWVGINRKGKGGLNELHQPRLSIAISGTPSQLQGLVRSIEDGLFSRFMYYIFEEAVHWKDVSPGKKVANRDDFFKALSLKVMDIIKFHEENRTEFHFSSSQWDRHNDYFDMLTSFYRIIYGEDAYRQSVINRMGLIRYRIAMILSALRQYDTEDVKPNYLCSELDFGLSEKIVETVLHHAFVVMSRLPKKSDAVKNPLLNKLFKVLPQSFSRAEAVEKASTLKIKPRTADSYLKLLVDEGKLSKEGNGTYQKV</sequence>
<evidence type="ECO:0000313" key="3">
    <source>
        <dbReference type="Proteomes" id="UP000295164"/>
    </source>
</evidence>
<keyword evidence="3" id="KW-1185">Reference proteome</keyword>
<evidence type="ECO:0000313" key="2">
    <source>
        <dbReference type="EMBL" id="TCZ73829.1"/>
    </source>
</evidence>
<dbReference type="RefSeq" id="WP_131850829.1">
    <property type="nucleotide sequence ID" value="NZ_SKFH01000004.1"/>
</dbReference>
<dbReference type="Pfam" id="PF13148">
    <property type="entry name" value="DUF3987"/>
    <property type="match status" value="1"/>
</dbReference>
<evidence type="ECO:0000259" key="1">
    <source>
        <dbReference type="Pfam" id="PF08800"/>
    </source>
</evidence>